<organism evidence="3 4">
    <name type="scientific">Pandoraea terrae</name>
    <dbReference type="NCBI Taxonomy" id="1537710"/>
    <lineage>
        <taxon>Bacteria</taxon>
        <taxon>Pseudomonadati</taxon>
        <taxon>Pseudomonadota</taxon>
        <taxon>Betaproteobacteria</taxon>
        <taxon>Burkholderiales</taxon>
        <taxon>Burkholderiaceae</taxon>
        <taxon>Pandoraea</taxon>
    </lineage>
</organism>
<dbReference type="PANTHER" id="PTHR34597:SF3">
    <property type="entry name" value="OUTER MEMBRANE TRANSPORTER CDIB"/>
    <property type="match status" value="1"/>
</dbReference>
<evidence type="ECO:0000256" key="1">
    <source>
        <dbReference type="SAM" id="MobiDB-lite"/>
    </source>
</evidence>
<evidence type="ECO:0000259" key="2">
    <source>
        <dbReference type="Pfam" id="PF03865"/>
    </source>
</evidence>
<dbReference type="InterPro" id="IPR051544">
    <property type="entry name" value="TPS_OM_transporter"/>
</dbReference>
<dbReference type="PANTHER" id="PTHR34597">
    <property type="entry name" value="SLR1661 PROTEIN"/>
    <property type="match status" value="1"/>
</dbReference>
<reference evidence="3 4" key="1">
    <citation type="submission" date="2019-08" db="EMBL/GenBank/DDBJ databases">
        <authorList>
            <person name="Peeters C."/>
        </authorList>
    </citation>
    <scope>NUCLEOTIDE SEQUENCE [LARGE SCALE GENOMIC DNA]</scope>
    <source>
        <strain evidence="3 4">LMG 30175</strain>
    </source>
</reference>
<keyword evidence="4" id="KW-1185">Reference proteome</keyword>
<dbReference type="InterPro" id="IPR005565">
    <property type="entry name" value="Hemolysn_activator_HlyB_C"/>
</dbReference>
<feature type="domain" description="Haemolysin activator HlyB C-terminal" evidence="2">
    <location>
        <begin position="113"/>
        <end position="303"/>
    </location>
</feature>
<dbReference type="Proteomes" id="UP000414233">
    <property type="component" value="Unassembled WGS sequence"/>
</dbReference>
<feature type="region of interest" description="Disordered" evidence="1">
    <location>
        <begin position="1"/>
        <end position="24"/>
    </location>
</feature>
<sequence>MAQANADDAANALSATGKGAPEAPDPAAVAAAEAAAAATAALYADPATAPLPQDVAKPNAFIARGACLRGIAPTESFATRNIRVLMRQGLYVQRENLPLTASRSKTRGEGAVGFQVLNEAPYTFNVAMNNAGMTTTGKMQGTANLLLNNPLGMGGRLNSTLSQDLQNARRDSTNRDLTASYTLPIDADWTVGLQGSAKASTDQMASSTSQGQSLQWRVRRAFDITANGTTGVELRYNRNRYEDASAQRSYDTFAEVGLSHQHYFGRSKLDLSVMQRFAAPWMPSSSGPPGWSYRFRSVDAKLSVPF</sequence>
<dbReference type="Gene3D" id="2.40.160.50">
    <property type="entry name" value="membrane protein fhac: a member of the omp85/tpsb transporter family"/>
    <property type="match status" value="1"/>
</dbReference>
<evidence type="ECO:0000313" key="4">
    <source>
        <dbReference type="Proteomes" id="UP000414233"/>
    </source>
</evidence>
<name>A0A5E4RWQ3_9BURK</name>
<dbReference type="GO" id="GO:0098046">
    <property type="term" value="C:type V protein secretion system complex"/>
    <property type="evidence" value="ECO:0007669"/>
    <property type="project" value="TreeGrafter"/>
</dbReference>
<feature type="compositionally biased region" description="Low complexity" evidence="1">
    <location>
        <begin position="1"/>
        <end position="12"/>
    </location>
</feature>
<protein>
    <submittedName>
        <fullName evidence="3">Activation/secretion protein</fullName>
    </submittedName>
</protein>
<dbReference type="AlphaFoldDB" id="A0A5E4RWQ3"/>
<accession>A0A5E4RWQ3</accession>
<dbReference type="GO" id="GO:0008320">
    <property type="term" value="F:protein transmembrane transporter activity"/>
    <property type="evidence" value="ECO:0007669"/>
    <property type="project" value="TreeGrafter"/>
</dbReference>
<dbReference type="OrthoDB" id="8936250at2"/>
<dbReference type="GO" id="GO:0046819">
    <property type="term" value="P:protein secretion by the type V secretion system"/>
    <property type="evidence" value="ECO:0007669"/>
    <property type="project" value="TreeGrafter"/>
</dbReference>
<dbReference type="EMBL" id="CABPRZ010000001">
    <property type="protein sequence ID" value="VVD67271.1"/>
    <property type="molecule type" value="Genomic_DNA"/>
</dbReference>
<dbReference type="Pfam" id="PF03865">
    <property type="entry name" value="ShlB"/>
    <property type="match status" value="1"/>
</dbReference>
<evidence type="ECO:0000313" key="3">
    <source>
        <dbReference type="EMBL" id="VVD67271.1"/>
    </source>
</evidence>
<proteinExistence type="predicted"/>
<gene>
    <name evidence="3" type="ORF">PTE30175_00409</name>
</gene>